<organism evidence="3 4">
    <name type="scientific">Aquipluma nitroreducens</name>
    <dbReference type="NCBI Taxonomy" id="2010828"/>
    <lineage>
        <taxon>Bacteria</taxon>
        <taxon>Pseudomonadati</taxon>
        <taxon>Bacteroidota</taxon>
        <taxon>Bacteroidia</taxon>
        <taxon>Marinilabiliales</taxon>
        <taxon>Prolixibacteraceae</taxon>
        <taxon>Aquipluma</taxon>
    </lineage>
</organism>
<feature type="transmembrane region" description="Helical" evidence="1">
    <location>
        <begin position="263"/>
        <end position="284"/>
    </location>
</feature>
<evidence type="ECO:0000256" key="1">
    <source>
        <dbReference type="SAM" id="Phobius"/>
    </source>
</evidence>
<feature type="transmembrane region" description="Helical" evidence="1">
    <location>
        <begin position="544"/>
        <end position="562"/>
    </location>
</feature>
<dbReference type="Proteomes" id="UP001193389">
    <property type="component" value="Chromosome"/>
</dbReference>
<proteinExistence type="predicted"/>
<feature type="transmembrane region" description="Helical" evidence="1">
    <location>
        <begin position="377"/>
        <end position="396"/>
    </location>
</feature>
<evidence type="ECO:0000313" key="3">
    <source>
        <dbReference type="EMBL" id="BBE19119.1"/>
    </source>
</evidence>
<keyword evidence="3" id="KW-0808">Transferase</keyword>
<dbReference type="PANTHER" id="PTHR43179">
    <property type="entry name" value="RHAMNOSYLTRANSFERASE WBBL"/>
    <property type="match status" value="1"/>
</dbReference>
<dbReference type="InterPro" id="IPR029044">
    <property type="entry name" value="Nucleotide-diphossugar_trans"/>
</dbReference>
<dbReference type="Pfam" id="PF00535">
    <property type="entry name" value="Glycos_transf_2"/>
    <property type="match status" value="1"/>
</dbReference>
<dbReference type="RefSeq" id="WP_318347392.1">
    <property type="nucleotide sequence ID" value="NZ_AP018694.1"/>
</dbReference>
<dbReference type="AlphaFoldDB" id="A0A5K7SCC4"/>
<gene>
    <name evidence="3" type="ORF">AQPE_3293</name>
</gene>
<dbReference type="SUPFAM" id="SSF53448">
    <property type="entry name" value="Nucleotide-diphospho-sugar transferases"/>
    <property type="match status" value="1"/>
</dbReference>
<dbReference type="PANTHER" id="PTHR43179:SF7">
    <property type="entry name" value="RHAMNOSYLTRANSFERASE WBBL"/>
    <property type="match status" value="1"/>
</dbReference>
<feature type="domain" description="Glycosyltransferase 2-like" evidence="2">
    <location>
        <begin position="4"/>
        <end position="148"/>
    </location>
</feature>
<dbReference type="CDD" id="cd04186">
    <property type="entry name" value="GT_2_like_c"/>
    <property type="match status" value="1"/>
</dbReference>
<keyword evidence="1" id="KW-0812">Transmembrane</keyword>
<keyword evidence="4" id="KW-1185">Reference proteome</keyword>
<dbReference type="Gene3D" id="3.90.550.10">
    <property type="entry name" value="Spore Coat Polysaccharide Biosynthesis Protein SpsA, Chain A"/>
    <property type="match status" value="1"/>
</dbReference>
<reference evidence="3" key="1">
    <citation type="journal article" date="2020" name="Int. J. Syst. Evol. Microbiol.">
        <title>Aquipluma nitroreducens gen. nov. sp. nov., a novel facultatively anaerobic bacterium isolated from a freshwater lake.</title>
        <authorList>
            <person name="Watanabe M."/>
            <person name="Kojima H."/>
            <person name="Fukui M."/>
        </authorList>
    </citation>
    <scope>NUCLEOTIDE SEQUENCE</scope>
    <source>
        <strain evidence="3">MeG22</strain>
    </source>
</reference>
<dbReference type="EMBL" id="AP018694">
    <property type="protein sequence ID" value="BBE19119.1"/>
    <property type="molecule type" value="Genomic_DNA"/>
</dbReference>
<protein>
    <submittedName>
        <fullName evidence="3">Glycosyl transferase, group 2 family protein</fullName>
    </submittedName>
</protein>
<evidence type="ECO:0000259" key="2">
    <source>
        <dbReference type="Pfam" id="PF00535"/>
    </source>
</evidence>
<keyword evidence="1" id="KW-0472">Membrane</keyword>
<dbReference type="KEGG" id="anf:AQPE_3293"/>
<dbReference type="GO" id="GO:0016740">
    <property type="term" value="F:transferase activity"/>
    <property type="evidence" value="ECO:0007669"/>
    <property type="project" value="UniProtKB-KW"/>
</dbReference>
<feature type="transmembrane region" description="Helical" evidence="1">
    <location>
        <begin position="322"/>
        <end position="341"/>
    </location>
</feature>
<dbReference type="Gene3D" id="3.40.50.720">
    <property type="entry name" value="NAD(P)-binding Rossmann-like Domain"/>
    <property type="match status" value="1"/>
</dbReference>
<evidence type="ECO:0000313" key="4">
    <source>
        <dbReference type="Proteomes" id="UP001193389"/>
    </source>
</evidence>
<feature type="transmembrane region" description="Helical" evidence="1">
    <location>
        <begin position="353"/>
        <end position="371"/>
    </location>
</feature>
<sequence length="648" mass="73681">MKLSIVIVNYNVKYFLEQCLHTASIAASKLSSEIIVVDNDSVDGSCQMVEEKYPDVILIANKENVGFSKANNQAMRISKGEYILLLNPDTVVEEDCFLKIVDFMDKTPDAGGLGVKMIDGKGRFLPESKRGLPTPEVAFWKMSGISSLFPRSKRFGRYHLGYLNNDQIHEVDVLAGAFMLLRRKTLAKVGLLDEDYFMYGEDIDLSYRITKGGYKNYYFPETTIIHYKGESTKKGSINYVKVFYNAMIIFAGKHFSKGNARQFTILIKLAIYLRALLSLIGRLFKTIKLVLADAFFIFIGFASLLPIWETYKFKRGYYPPEYLQIAVPIYILIWVGCIWLNGGYRKYIQFNRIFKGLLWGTISILVFYSLIDETMRYSRALLLLGSAWAFLTLPAYRYLLHQFKVPGLELEIDKQKRIAVLAGIDESKRISELISHSGLKIELVGFVSPNNSVHEQFYLGNIQKLPEIIRINKIEELIFSSEDIPSQEIIRLMLDLNNLNIDYKIAPPESFSIIGSNSISTSGEMYVVHINSIAKENNKQNKRAFDLATAICLLVLSPLLIWKANTKLGFLRSIPEVLSGKKSWVGYCSGKQNNLPSIKKGILSPASLFPETIPQKKKDELNIVYAKDYRLMNDLEIVLKAWKNIGQS</sequence>
<dbReference type="InterPro" id="IPR001173">
    <property type="entry name" value="Glyco_trans_2-like"/>
</dbReference>
<keyword evidence="1" id="KW-1133">Transmembrane helix</keyword>
<accession>A0A5K7SCC4</accession>
<name>A0A5K7SCC4_9BACT</name>
<feature type="transmembrane region" description="Helical" evidence="1">
    <location>
        <begin position="291"/>
        <end position="310"/>
    </location>
</feature>